<dbReference type="InterPro" id="IPR028259">
    <property type="entry name" value="AP2-like_int_N"/>
</dbReference>
<accession>A0AAD1JYR7</accession>
<protein>
    <recommendedName>
        <fullName evidence="1">AP2-like integrase N-terminal domain-containing protein</fullName>
    </recommendedName>
</protein>
<dbReference type="Proteomes" id="UP000595253">
    <property type="component" value="Chromosome"/>
</dbReference>
<dbReference type="Pfam" id="PF14657">
    <property type="entry name" value="Arm-DNA-bind_4"/>
    <property type="match status" value="1"/>
</dbReference>
<name>A0AAD1JYR7_LACLC</name>
<gene>
    <name evidence="2" type="ORF">LLC_14500</name>
</gene>
<evidence type="ECO:0000259" key="1">
    <source>
        <dbReference type="Pfam" id="PF14657"/>
    </source>
</evidence>
<dbReference type="AlphaFoldDB" id="A0AAD1JYR7"/>
<feature type="domain" description="AP2-like integrase N-terminal" evidence="1">
    <location>
        <begin position="12"/>
        <end position="43"/>
    </location>
</feature>
<reference evidence="2 3" key="1">
    <citation type="submission" date="2020-12" db="EMBL/GenBank/DDBJ databases">
        <title>Complete genome sequence of lactococcus lactis subsp. cremoris strain EPSC and strain G3-2.</title>
        <authorList>
            <person name="Kita K."/>
            <person name="Ishikawa S."/>
        </authorList>
    </citation>
    <scope>NUCLEOTIDE SEQUENCE [LARGE SCALE GENOMIC DNA]</scope>
    <source>
        <strain evidence="2 3">EPSC</strain>
    </source>
</reference>
<evidence type="ECO:0000313" key="2">
    <source>
        <dbReference type="EMBL" id="BCO06210.1"/>
    </source>
</evidence>
<proteinExistence type="predicted"/>
<evidence type="ECO:0000313" key="3">
    <source>
        <dbReference type="Proteomes" id="UP000595253"/>
    </source>
</evidence>
<dbReference type="RefSeq" id="WP_232035077.1">
    <property type="nucleotide sequence ID" value="NZ_CAKMBC010000010.1"/>
</dbReference>
<dbReference type="EMBL" id="AP024222">
    <property type="protein sequence ID" value="BCO06210.1"/>
    <property type="molecule type" value="Genomic_DNA"/>
</dbReference>
<organism evidence="2 3">
    <name type="scientific">Lactococcus lactis subsp. cremoris</name>
    <name type="common">Streptococcus cremoris</name>
    <dbReference type="NCBI Taxonomy" id="1359"/>
    <lineage>
        <taxon>Bacteria</taxon>
        <taxon>Bacillati</taxon>
        <taxon>Bacillota</taxon>
        <taxon>Bacilli</taxon>
        <taxon>Lactobacillales</taxon>
        <taxon>Streptococcaceae</taxon>
        <taxon>Lactococcus</taxon>
    </lineage>
</organism>
<sequence length="62" mass="6946">MTVRKDKQTGLWLIDISGGVNPVTGKCRRHIKRGIKTRREAITLEHLNSESKSSETVLKSKG</sequence>